<evidence type="ECO:0000313" key="4">
    <source>
        <dbReference type="Proteomes" id="UP001611251"/>
    </source>
</evidence>
<evidence type="ECO:0000256" key="1">
    <source>
        <dbReference type="SAM" id="SignalP"/>
    </source>
</evidence>
<evidence type="ECO:0000313" key="3">
    <source>
        <dbReference type="EMBL" id="MFH8135721.1"/>
    </source>
</evidence>
<sequence length="249" mass="26586">MSKGIHSALLVCTALTSMGGFAVESSDPYQKKIETQRQKQTHPLTLAQKNIALIAAWAATGDINRLNAALQQGLDAGLSISDCREVLVQLYAYAGFPRSLNALGELLKVVDARRTQGKRDTAGKEPGPMPSPEEMLAVGTRNQTALVGSPVKGALFEFAPAIDQYLKAHLFGDIFVRDNIGWKSRELATVGALAAISGVESQLKSHLNISMNVGLSLAQLAELGPYFREQGNEAAAQRLDAVLASLTQS</sequence>
<dbReference type="PANTHER" id="PTHR33570">
    <property type="entry name" value="4-CARBOXYMUCONOLACTONE DECARBOXYLASE FAMILY PROTEIN"/>
    <property type="match status" value="1"/>
</dbReference>
<feature type="chain" id="PRO_5046402232" evidence="1">
    <location>
        <begin position="23"/>
        <end position="249"/>
    </location>
</feature>
<gene>
    <name evidence="3" type="ORF">ABU178_16315</name>
</gene>
<protein>
    <submittedName>
        <fullName evidence="3">Carboxymuconolactone decarboxylase family protein</fullName>
    </submittedName>
</protein>
<evidence type="ECO:0000259" key="2">
    <source>
        <dbReference type="Pfam" id="PF02627"/>
    </source>
</evidence>
<dbReference type="SUPFAM" id="SSF69118">
    <property type="entry name" value="AhpD-like"/>
    <property type="match status" value="1"/>
</dbReference>
<accession>A0ABW7PZI5</accession>
<name>A0ABW7PZI5_9GAMM</name>
<dbReference type="InterPro" id="IPR052512">
    <property type="entry name" value="4CMD/NDH-1_regulator"/>
</dbReference>
<feature type="domain" description="Carboxymuconolactone decarboxylase-like" evidence="2">
    <location>
        <begin position="160"/>
        <end position="223"/>
    </location>
</feature>
<comment type="caution">
    <text evidence="3">The sequence shown here is derived from an EMBL/GenBank/DDBJ whole genome shotgun (WGS) entry which is preliminary data.</text>
</comment>
<dbReference type="InterPro" id="IPR029032">
    <property type="entry name" value="AhpD-like"/>
</dbReference>
<dbReference type="PANTHER" id="PTHR33570:SF2">
    <property type="entry name" value="CARBOXYMUCONOLACTONE DECARBOXYLASE-LIKE DOMAIN-CONTAINING PROTEIN"/>
    <property type="match status" value="1"/>
</dbReference>
<feature type="signal peptide" evidence="1">
    <location>
        <begin position="1"/>
        <end position="22"/>
    </location>
</feature>
<keyword evidence="1" id="KW-0732">Signal</keyword>
<dbReference type="Proteomes" id="UP001611251">
    <property type="component" value="Unassembled WGS sequence"/>
</dbReference>
<keyword evidence="4" id="KW-1185">Reference proteome</keyword>
<dbReference type="InterPro" id="IPR003779">
    <property type="entry name" value="CMD-like"/>
</dbReference>
<dbReference type="EMBL" id="JBGFSN010000006">
    <property type="protein sequence ID" value="MFH8135721.1"/>
    <property type="molecule type" value="Genomic_DNA"/>
</dbReference>
<organism evidence="3 4">
    <name type="scientific">Pantoea osteomyelitidis</name>
    <dbReference type="NCBI Taxonomy" id="3230026"/>
    <lineage>
        <taxon>Bacteria</taxon>
        <taxon>Pseudomonadati</taxon>
        <taxon>Pseudomonadota</taxon>
        <taxon>Gammaproteobacteria</taxon>
        <taxon>Enterobacterales</taxon>
        <taxon>Erwiniaceae</taxon>
        <taxon>Pantoea</taxon>
    </lineage>
</organism>
<dbReference type="Gene3D" id="1.20.1290.10">
    <property type="entry name" value="AhpD-like"/>
    <property type="match status" value="1"/>
</dbReference>
<proteinExistence type="predicted"/>
<dbReference type="Pfam" id="PF02627">
    <property type="entry name" value="CMD"/>
    <property type="match status" value="1"/>
</dbReference>
<reference evidence="3 4" key="1">
    <citation type="submission" date="2024-08" db="EMBL/GenBank/DDBJ databases">
        <title>Pantoea ronii - a newly identified human opportunistic pathogen.</title>
        <authorList>
            <person name="Keidar-Friedman D."/>
            <person name="Sorek N."/>
            <person name="Leshin-Carmel D."/>
            <person name="Tsur A."/>
            <person name="Amsalem M."/>
            <person name="Tolkach D."/>
            <person name="Brosh-Nissimov T."/>
        </authorList>
    </citation>
    <scope>NUCLEOTIDE SEQUENCE [LARGE SCALE GENOMIC DNA]</scope>
    <source>
        <strain evidence="3 4">AA23256</strain>
    </source>
</reference>
<dbReference type="RefSeq" id="WP_397216787.1">
    <property type="nucleotide sequence ID" value="NZ_JBGFSN010000006.1"/>
</dbReference>